<dbReference type="EnsemblMetazoa" id="Aqu2.1.38959_001">
    <property type="protein sequence ID" value="Aqu2.1.38959_001"/>
    <property type="gene ID" value="Aqu2.1.38959"/>
</dbReference>
<name>A0A1X7VGQ3_AMPQE</name>
<dbReference type="InterPro" id="IPR004242">
    <property type="entry name" value="Transposase_21"/>
</dbReference>
<proteinExistence type="predicted"/>
<sequence>LILNIDWFNPYKHSPYSVGAIYLAVLNLPRSERYKIEKLFVGIIPGPTEPSLNVNTYLQPLVDELNQLFFEGIYVESDTSQGA</sequence>
<reference evidence="1" key="1">
    <citation type="submission" date="2017-05" db="UniProtKB">
        <authorList>
            <consortium name="EnsemblMetazoa"/>
        </authorList>
    </citation>
    <scope>IDENTIFICATION</scope>
</reference>
<evidence type="ECO:0000313" key="1">
    <source>
        <dbReference type="EnsemblMetazoa" id="Aqu2.1.38959_001"/>
    </source>
</evidence>
<dbReference type="AlphaFoldDB" id="A0A1X7VGQ3"/>
<accession>A0A1X7VGQ3</accession>
<dbReference type="Pfam" id="PF02992">
    <property type="entry name" value="Transposase_21"/>
    <property type="match status" value="1"/>
</dbReference>
<dbReference type="STRING" id="400682.A0A1X7VGQ3"/>
<dbReference type="InParanoid" id="A0A1X7VGQ3"/>
<organism evidence="1">
    <name type="scientific">Amphimedon queenslandica</name>
    <name type="common">Sponge</name>
    <dbReference type="NCBI Taxonomy" id="400682"/>
    <lineage>
        <taxon>Eukaryota</taxon>
        <taxon>Metazoa</taxon>
        <taxon>Porifera</taxon>
        <taxon>Demospongiae</taxon>
        <taxon>Heteroscleromorpha</taxon>
        <taxon>Haplosclerida</taxon>
        <taxon>Niphatidae</taxon>
        <taxon>Amphimedon</taxon>
    </lineage>
</organism>
<protein>
    <submittedName>
        <fullName evidence="1">Uncharacterized protein</fullName>
    </submittedName>
</protein>